<evidence type="ECO:0000313" key="13">
    <source>
        <dbReference type="Proteomes" id="UP001213979"/>
    </source>
</evidence>
<dbReference type="Proteomes" id="UP001213979">
    <property type="component" value="Unassembled WGS sequence"/>
</dbReference>
<protein>
    <recommendedName>
        <fullName evidence="8">Superoxide dismutase [Cu-Zn]</fullName>
        <ecNumber evidence="8">1.15.1.1</ecNumber>
    </recommendedName>
</protein>
<evidence type="ECO:0000256" key="7">
    <source>
        <dbReference type="ARBA" id="ARBA00024900"/>
    </source>
</evidence>
<gene>
    <name evidence="12" type="ORF">P9850_15785</name>
    <name evidence="11" type="ORF">PNH38_15875</name>
</gene>
<comment type="cofactor">
    <cofactor evidence="8">
        <name>Cu cation</name>
        <dbReference type="ChEBI" id="CHEBI:23378"/>
    </cofactor>
    <text evidence="8">Binds 1 copper ion per subunit.</text>
</comment>
<dbReference type="Pfam" id="PF00080">
    <property type="entry name" value="Sod_Cu"/>
    <property type="match status" value="1"/>
</dbReference>
<dbReference type="CDD" id="cd00305">
    <property type="entry name" value="Cu-Zn_Superoxide_Dismutase"/>
    <property type="match status" value="1"/>
</dbReference>
<dbReference type="EMBL" id="JARTLI010000040">
    <property type="protein sequence ID" value="MED5053259.1"/>
    <property type="molecule type" value="Genomic_DNA"/>
</dbReference>
<evidence type="ECO:0000313" key="11">
    <source>
        <dbReference type="EMBL" id="MDE8565332.1"/>
    </source>
</evidence>
<evidence type="ECO:0000256" key="8">
    <source>
        <dbReference type="RuleBase" id="RU000393"/>
    </source>
</evidence>
<name>A0ABD5IZP4_9BACL</name>
<keyword evidence="8" id="KW-0560">Oxidoreductase</keyword>
<dbReference type="AlphaFoldDB" id="A0ABD5IZP4"/>
<evidence type="ECO:0000256" key="3">
    <source>
        <dbReference type="ARBA" id="ARBA00022729"/>
    </source>
</evidence>
<feature type="domain" description="Superoxide dismutase copper/zinc binding" evidence="10">
    <location>
        <begin position="38"/>
        <end position="169"/>
    </location>
</feature>
<feature type="chain" id="PRO_5044726370" description="Superoxide dismutase [Cu-Zn]" evidence="9">
    <location>
        <begin position="22"/>
        <end position="171"/>
    </location>
</feature>
<dbReference type="Gene3D" id="2.60.40.200">
    <property type="entry name" value="Superoxide dismutase, copper/zinc binding domain"/>
    <property type="match status" value="1"/>
</dbReference>
<reference evidence="12 14" key="2">
    <citation type="submission" date="2023-03" db="EMBL/GenBank/DDBJ databases">
        <title>Bacillus Genome Sequencing.</title>
        <authorList>
            <person name="Dunlap C."/>
        </authorList>
    </citation>
    <scope>NUCLEOTIDE SEQUENCE [LARGE SCALE GENOMIC DNA]</scope>
    <source>
        <strain evidence="12 14">NRS-38</strain>
    </source>
</reference>
<keyword evidence="13" id="KW-1185">Reference proteome</keyword>
<dbReference type="EMBL" id="JAQOTG010000021">
    <property type="protein sequence ID" value="MDE8565332.1"/>
    <property type="molecule type" value="Genomic_DNA"/>
</dbReference>
<dbReference type="RefSeq" id="WP_066148882.1">
    <property type="nucleotide sequence ID" value="NZ_JACIDF010000016.1"/>
</dbReference>
<dbReference type="GO" id="GO:0004784">
    <property type="term" value="F:superoxide dismutase activity"/>
    <property type="evidence" value="ECO:0007669"/>
    <property type="project" value="UniProtKB-EC"/>
</dbReference>
<comment type="function">
    <text evidence="7">Destroys radicals which are normally produced within the cells and which are toxic to biological systems. May play a role in favoring mycobacterial survival in phagocytes.</text>
</comment>
<dbReference type="EC" id="1.15.1.1" evidence="8"/>
<dbReference type="FunFam" id="2.60.40.200:FF:000005">
    <property type="entry name" value="Superoxide dismutase [Cu-Zn]"/>
    <property type="match status" value="1"/>
</dbReference>
<evidence type="ECO:0000256" key="6">
    <source>
        <dbReference type="ARBA" id="ARBA00023157"/>
    </source>
</evidence>
<keyword evidence="4 8" id="KW-0862">Zinc</keyword>
<dbReference type="InterPro" id="IPR018152">
    <property type="entry name" value="SOD_Cu/Zn_BS"/>
</dbReference>
<evidence type="ECO:0000256" key="5">
    <source>
        <dbReference type="ARBA" id="ARBA00023008"/>
    </source>
</evidence>
<proteinExistence type="inferred from homology"/>
<dbReference type="InterPro" id="IPR036423">
    <property type="entry name" value="SOD-like_Cu/Zn_dom_sf"/>
</dbReference>
<dbReference type="InterPro" id="IPR024134">
    <property type="entry name" value="SOD_Cu/Zn_/chaperone"/>
</dbReference>
<comment type="similarity">
    <text evidence="1 8">Belongs to the Cu-Zn superoxide dismutase family.</text>
</comment>
<dbReference type="PROSITE" id="PS00332">
    <property type="entry name" value="SOD_CU_ZN_2"/>
    <property type="match status" value="1"/>
</dbReference>
<evidence type="ECO:0000313" key="14">
    <source>
        <dbReference type="Proteomes" id="UP001339962"/>
    </source>
</evidence>
<dbReference type="InterPro" id="IPR001424">
    <property type="entry name" value="SOD_Cu_Zn_dom"/>
</dbReference>
<dbReference type="PANTHER" id="PTHR10003">
    <property type="entry name" value="SUPEROXIDE DISMUTASE CU-ZN -RELATED"/>
    <property type="match status" value="1"/>
</dbReference>
<feature type="signal peptide" evidence="9">
    <location>
        <begin position="1"/>
        <end position="21"/>
    </location>
</feature>
<evidence type="ECO:0000313" key="12">
    <source>
        <dbReference type="EMBL" id="MED5053259.1"/>
    </source>
</evidence>
<evidence type="ECO:0000256" key="2">
    <source>
        <dbReference type="ARBA" id="ARBA00022723"/>
    </source>
</evidence>
<evidence type="ECO:0000259" key="10">
    <source>
        <dbReference type="Pfam" id="PF00080"/>
    </source>
</evidence>
<keyword evidence="2 8" id="KW-0479">Metal-binding</keyword>
<evidence type="ECO:0000256" key="4">
    <source>
        <dbReference type="ARBA" id="ARBA00022833"/>
    </source>
</evidence>
<evidence type="ECO:0000256" key="9">
    <source>
        <dbReference type="SAM" id="SignalP"/>
    </source>
</evidence>
<comment type="catalytic activity">
    <reaction evidence="8">
        <text>2 superoxide + 2 H(+) = H2O2 + O2</text>
        <dbReference type="Rhea" id="RHEA:20696"/>
        <dbReference type="ChEBI" id="CHEBI:15378"/>
        <dbReference type="ChEBI" id="CHEBI:15379"/>
        <dbReference type="ChEBI" id="CHEBI:16240"/>
        <dbReference type="ChEBI" id="CHEBI:18421"/>
        <dbReference type="EC" id="1.15.1.1"/>
    </reaction>
</comment>
<reference evidence="11 13" key="1">
    <citation type="submission" date="2023-01" db="EMBL/GenBank/DDBJ databases">
        <title>Genome-based reclassification of Anoxybacillus geothermalis as a later heterotypic synonym of Anoxybacillus rupiensis.</title>
        <authorList>
            <person name="Inan Bektas K."/>
            <person name="Canakci S."/>
            <person name="Belduz A.A."/>
            <person name="Guler H.H."/>
        </authorList>
    </citation>
    <scope>NUCLEOTIDE SEQUENCE [LARGE SCALE GENOMIC DNA]</scope>
    <source>
        <strain evidence="11 13">DSM 17127</strain>
    </source>
</reference>
<comment type="cofactor">
    <cofactor evidence="8">
        <name>Zn(2+)</name>
        <dbReference type="ChEBI" id="CHEBI:29105"/>
    </cofactor>
    <text evidence="8">Binds 1 zinc ion per subunit.</text>
</comment>
<dbReference type="GO" id="GO:0046872">
    <property type="term" value="F:metal ion binding"/>
    <property type="evidence" value="ECO:0007669"/>
    <property type="project" value="UniProtKB-KW"/>
</dbReference>
<keyword evidence="6" id="KW-1015">Disulfide bond</keyword>
<comment type="caution">
    <text evidence="12">The sequence shown here is derived from an EMBL/GenBank/DDBJ whole genome shotgun (WGS) entry which is preliminary data.</text>
</comment>
<dbReference type="SUPFAM" id="SSF49329">
    <property type="entry name" value="Cu,Zn superoxide dismutase-like"/>
    <property type="match status" value="1"/>
</dbReference>
<dbReference type="Proteomes" id="UP001339962">
    <property type="component" value="Unassembled WGS sequence"/>
</dbReference>
<sequence length="171" mass="18198">MFKRLYVLLAILVLASGCKQSAPTKLNVKMVNRAGEVLGTAKLSEQPRGVKISLDLEGLPPGTHAIHIHEKASCKKPDFQSAGSHYNPDEKKHGLLHPEGAHAGDLPNIIVKEDGTVKTELMAPQVTLKEGKETLLTKAGTALVIHAGQDDGMTQPAGDAGDRIACGEIKR</sequence>
<accession>A0ABD5IZP4</accession>
<evidence type="ECO:0000256" key="1">
    <source>
        <dbReference type="ARBA" id="ARBA00010457"/>
    </source>
</evidence>
<organism evidence="12 14">
    <name type="scientific">Anoxybacteroides rupiense</name>
    <dbReference type="NCBI Taxonomy" id="311460"/>
    <lineage>
        <taxon>Bacteria</taxon>
        <taxon>Bacillati</taxon>
        <taxon>Bacillota</taxon>
        <taxon>Bacilli</taxon>
        <taxon>Bacillales</taxon>
        <taxon>Anoxybacillaceae</taxon>
        <taxon>Anoxybacteroides</taxon>
    </lineage>
</organism>
<keyword evidence="5 8" id="KW-0186">Copper</keyword>
<dbReference type="PROSITE" id="PS51257">
    <property type="entry name" value="PROKAR_LIPOPROTEIN"/>
    <property type="match status" value="1"/>
</dbReference>
<keyword evidence="3 9" id="KW-0732">Signal</keyword>